<evidence type="ECO:0000256" key="1">
    <source>
        <dbReference type="SAM" id="MobiDB-lite"/>
    </source>
</evidence>
<reference evidence="3 4" key="1">
    <citation type="journal article" date="2015" name="Nature">
        <title>rRNA introns, odd ribosomes, and small enigmatic genomes across a large radiation of phyla.</title>
        <authorList>
            <person name="Brown C.T."/>
            <person name="Hug L.A."/>
            <person name="Thomas B.C."/>
            <person name="Sharon I."/>
            <person name="Castelle C.J."/>
            <person name="Singh A."/>
            <person name="Wilkins M.J."/>
            <person name="Williams K.H."/>
            <person name="Banfield J.F."/>
        </authorList>
    </citation>
    <scope>NUCLEOTIDE SEQUENCE [LARGE SCALE GENOMIC DNA]</scope>
</reference>
<evidence type="ECO:0000313" key="4">
    <source>
        <dbReference type="Proteomes" id="UP000033907"/>
    </source>
</evidence>
<keyword evidence="3" id="KW-0808">Transferase</keyword>
<dbReference type="EMBL" id="LCGH01000007">
    <property type="protein sequence ID" value="KKT11310.1"/>
    <property type="molecule type" value="Genomic_DNA"/>
</dbReference>
<comment type="caution">
    <text evidence="3">The sequence shown here is derived from an EMBL/GenBank/DDBJ whole genome shotgun (WGS) entry which is preliminary data.</text>
</comment>
<sequence length="397" mass="41985">MITPELISYIRAEFAKGKTREEIRGALIGGGGWSEDDLSEAFRTVIPMQGMVPPAQAVQKPVAASSPAPVAAPVINPVISPIINPAPVPTVSIPPVTSPQPFSPTPSFTPPPSFSPPSPRSFSPPPSFSPPSLRTFSSSPSVLKQAPLSKISVPVPHHSSRSWLKFLVILIIIGGLGFGVWYYRIPIVGLWNSLINKFAGSPALEVETTSNPNLDQPAVIPLPSSEPPSPPVVSVKECGTAGKALKLDTPSTYENDTVLLCLGASALACESARATIPDDLFPTIFEITALSGASTSCNFKLSYAGDSALTDLAGKKLAFQFVSCPLDIVKTIDNTKSATPKFNAPNTTNLSKYAANIYFYGTLGLFVENNLDLAKIQSLGCSGEYIQTVIASYNAKK</sequence>
<keyword evidence="3" id="KW-0418">Kinase</keyword>
<dbReference type="GO" id="GO:0016301">
    <property type="term" value="F:kinase activity"/>
    <property type="evidence" value="ECO:0007669"/>
    <property type="project" value="UniProtKB-KW"/>
</dbReference>
<feature type="compositionally biased region" description="Pro residues" evidence="1">
    <location>
        <begin position="97"/>
        <end position="129"/>
    </location>
</feature>
<proteinExistence type="predicted"/>
<keyword evidence="2" id="KW-0472">Membrane</keyword>
<organism evidence="3 4">
    <name type="scientific">Candidatus Nomurabacteria bacterium GW2011_GWF2_43_24</name>
    <dbReference type="NCBI Taxonomy" id="1618778"/>
    <lineage>
        <taxon>Bacteria</taxon>
        <taxon>Candidatus Nomuraibacteriota</taxon>
    </lineage>
</organism>
<feature type="region of interest" description="Disordered" evidence="1">
    <location>
        <begin position="97"/>
        <end position="133"/>
    </location>
</feature>
<feature type="transmembrane region" description="Helical" evidence="2">
    <location>
        <begin position="163"/>
        <end position="183"/>
    </location>
</feature>
<gene>
    <name evidence="3" type="ORF">UV91_C0007G0010</name>
</gene>
<dbReference type="AlphaFoldDB" id="A0A0G1EMV3"/>
<name>A0A0G1EMV3_9BACT</name>
<keyword evidence="2" id="KW-1133">Transmembrane helix</keyword>
<evidence type="ECO:0000313" key="3">
    <source>
        <dbReference type="EMBL" id="KKT11310.1"/>
    </source>
</evidence>
<protein>
    <submittedName>
        <fullName evidence="3">Protein kinase family protein</fullName>
    </submittedName>
</protein>
<evidence type="ECO:0000256" key="2">
    <source>
        <dbReference type="SAM" id="Phobius"/>
    </source>
</evidence>
<dbReference type="Proteomes" id="UP000033907">
    <property type="component" value="Unassembled WGS sequence"/>
</dbReference>
<accession>A0A0G1EMV3</accession>
<keyword evidence="2" id="KW-0812">Transmembrane</keyword>